<keyword evidence="6" id="KW-1185">Reference proteome</keyword>
<comment type="caution">
    <text evidence="5">The sequence shown here is derived from an EMBL/GenBank/DDBJ whole genome shotgun (WGS) entry which is preliminary data.</text>
</comment>
<evidence type="ECO:0000256" key="1">
    <source>
        <dbReference type="ARBA" id="ARBA00004496"/>
    </source>
</evidence>
<dbReference type="GO" id="GO:0006729">
    <property type="term" value="P:tetrahydrobiopterin biosynthetic process"/>
    <property type="evidence" value="ECO:0007669"/>
    <property type="project" value="TreeGrafter"/>
</dbReference>
<keyword evidence="2" id="KW-0963">Cytoplasm</keyword>
<gene>
    <name evidence="5" type="ORF">WA026_000222</name>
</gene>
<reference evidence="5 6" key="1">
    <citation type="submission" date="2023-03" db="EMBL/GenBank/DDBJ databases">
        <title>Genome insight into feeding habits of ladybird beetles.</title>
        <authorList>
            <person name="Li H.-S."/>
            <person name="Huang Y.-H."/>
            <person name="Pang H."/>
        </authorList>
    </citation>
    <scope>NUCLEOTIDE SEQUENCE [LARGE SCALE GENOMIC DNA]</scope>
    <source>
        <strain evidence="5">SYSU_2023b</strain>
        <tissue evidence="5">Whole body</tissue>
    </source>
</reference>
<dbReference type="GO" id="GO:0005737">
    <property type="term" value="C:cytoplasm"/>
    <property type="evidence" value="ECO:0007669"/>
    <property type="project" value="UniProtKB-SubCell"/>
</dbReference>
<dbReference type="AlphaFoldDB" id="A0AAW1V478"/>
<evidence type="ECO:0000313" key="6">
    <source>
        <dbReference type="Proteomes" id="UP001431783"/>
    </source>
</evidence>
<dbReference type="PRINTS" id="PR00081">
    <property type="entry name" value="GDHRDH"/>
</dbReference>
<name>A0AAW1V478_9CUCU</name>
<dbReference type="InterPro" id="IPR002347">
    <property type="entry name" value="SDR_fam"/>
</dbReference>
<dbReference type="Pfam" id="PF00106">
    <property type="entry name" value="adh_short"/>
    <property type="match status" value="1"/>
</dbReference>
<dbReference type="SUPFAM" id="SSF51735">
    <property type="entry name" value="NAD(P)-binding Rossmann-fold domains"/>
    <property type="match status" value="1"/>
</dbReference>
<protein>
    <recommendedName>
        <fullName evidence="7">Sepiapterin reductase</fullName>
    </recommendedName>
</protein>
<evidence type="ECO:0000313" key="5">
    <source>
        <dbReference type="EMBL" id="KAK9887919.1"/>
    </source>
</evidence>
<evidence type="ECO:0000256" key="3">
    <source>
        <dbReference type="ARBA" id="ARBA00022857"/>
    </source>
</evidence>
<sequence>MSSAIDFSQKSLIFITGASRGIGRAIAVETSHIVNPESAFVLIATSASGLEETKSLIKQVNSSLNVITYPLDLSVPSSDVFEKLFDEVLKKIDINHTEHCIFVHNAATVGILKKSLDITDVDIWKNYYDLNVISAIILNTIFVKKVRNLVKKLIVINMTSTYYTPSGSAVSGNLSMYGPGKAARDLFFKVFALEEPDVLVLNYSPGAVDTDMLATTLNSVQDEGLKKMLKEITVLKPEQTVQILLGILKKGDFKSGDTIDYFDRV</sequence>
<dbReference type="GO" id="GO:0004757">
    <property type="term" value="F:sepiapterin reductase (NADP+) activity"/>
    <property type="evidence" value="ECO:0007669"/>
    <property type="project" value="TreeGrafter"/>
</dbReference>
<evidence type="ECO:0008006" key="7">
    <source>
        <dbReference type="Google" id="ProtNLM"/>
    </source>
</evidence>
<accession>A0AAW1V478</accession>
<organism evidence="5 6">
    <name type="scientific">Henosepilachna vigintioctopunctata</name>
    <dbReference type="NCBI Taxonomy" id="420089"/>
    <lineage>
        <taxon>Eukaryota</taxon>
        <taxon>Metazoa</taxon>
        <taxon>Ecdysozoa</taxon>
        <taxon>Arthropoda</taxon>
        <taxon>Hexapoda</taxon>
        <taxon>Insecta</taxon>
        <taxon>Pterygota</taxon>
        <taxon>Neoptera</taxon>
        <taxon>Endopterygota</taxon>
        <taxon>Coleoptera</taxon>
        <taxon>Polyphaga</taxon>
        <taxon>Cucujiformia</taxon>
        <taxon>Coccinelloidea</taxon>
        <taxon>Coccinellidae</taxon>
        <taxon>Epilachninae</taxon>
        <taxon>Epilachnini</taxon>
        <taxon>Henosepilachna</taxon>
    </lineage>
</organism>
<dbReference type="PANTHER" id="PTHR44085">
    <property type="entry name" value="SEPIAPTERIN REDUCTASE"/>
    <property type="match status" value="1"/>
</dbReference>
<dbReference type="InterPro" id="IPR051721">
    <property type="entry name" value="Biopterin_syn/organic_redct"/>
</dbReference>
<dbReference type="PANTHER" id="PTHR44085:SF2">
    <property type="entry name" value="SEPIAPTERIN REDUCTASE"/>
    <property type="match status" value="1"/>
</dbReference>
<proteinExistence type="predicted"/>
<dbReference type="InterPro" id="IPR036291">
    <property type="entry name" value="NAD(P)-bd_dom_sf"/>
</dbReference>
<dbReference type="Gene3D" id="3.40.50.720">
    <property type="entry name" value="NAD(P)-binding Rossmann-like Domain"/>
    <property type="match status" value="1"/>
</dbReference>
<evidence type="ECO:0000256" key="2">
    <source>
        <dbReference type="ARBA" id="ARBA00022490"/>
    </source>
</evidence>
<evidence type="ECO:0000256" key="4">
    <source>
        <dbReference type="ARBA" id="ARBA00023002"/>
    </source>
</evidence>
<comment type="subcellular location">
    <subcellularLocation>
        <location evidence="1">Cytoplasm</location>
    </subcellularLocation>
</comment>
<dbReference type="Proteomes" id="UP001431783">
    <property type="component" value="Unassembled WGS sequence"/>
</dbReference>
<keyword evidence="3" id="KW-0521">NADP</keyword>
<dbReference type="EMBL" id="JARQZJ010000121">
    <property type="protein sequence ID" value="KAK9887919.1"/>
    <property type="molecule type" value="Genomic_DNA"/>
</dbReference>
<keyword evidence="4" id="KW-0560">Oxidoreductase</keyword>